<protein>
    <recommendedName>
        <fullName evidence="3">Polysaccharide deacetylase</fullName>
    </recommendedName>
</protein>
<proteinExistence type="predicted"/>
<organism evidence="1 2">
    <name type="scientific">Tardiphaga alba</name>
    <dbReference type="NCBI Taxonomy" id="340268"/>
    <lineage>
        <taxon>Bacteria</taxon>
        <taxon>Pseudomonadati</taxon>
        <taxon>Pseudomonadota</taxon>
        <taxon>Alphaproteobacteria</taxon>
        <taxon>Hyphomicrobiales</taxon>
        <taxon>Nitrobacteraceae</taxon>
        <taxon>Tardiphaga</taxon>
    </lineage>
</organism>
<evidence type="ECO:0008006" key="3">
    <source>
        <dbReference type="Google" id="ProtNLM"/>
    </source>
</evidence>
<evidence type="ECO:0000313" key="1">
    <source>
        <dbReference type="EMBL" id="QUS39101.1"/>
    </source>
</evidence>
<dbReference type="Proteomes" id="UP000682843">
    <property type="component" value="Chromosome"/>
</dbReference>
<accession>A0ABX8A7V7</accession>
<evidence type="ECO:0000313" key="2">
    <source>
        <dbReference type="Proteomes" id="UP000682843"/>
    </source>
</evidence>
<sequence>MSPPPFTLDGYRDTIRGLAARGYAIADFTDVSPRSRDLILRHDIDQSIVRAHALATLEASEGWKATYFVLLRTEMYNPWSANGAQLLRDMLRMGHRIGLHLDATCYDDRDALEAGADAECRSLQDVIGHPVDMISFHRPARELLGGDRLVAGRLHTYMDRFTKEIGYSSDSRGEWRYGHPWDHDAVRAGRALQLLTHAVWWADQDELSPRSRLVRLLQENVTRLDTELASNSDIWKNSRSA</sequence>
<keyword evidence="2" id="KW-1185">Reference proteome</keyword>
<gene>
    <name evidence="1" type="ORF">RPMA_09825</name>
</gene>
<name>A0ABX8A7V7_9BRAD</name>
<dbReference type="EMBL" id="CP036498">
    <property type="protein sequence ID" value="QUS39101.1"/>
    <property type="molecule type" value="Genomic_DNA"/>
</dbReference>
<dbReference type="RefSeq" id="WP_211912646.1">
    <property type="nucleotide sequence ID" value="NZ_CP036498.1"/>
</dbReference>
<reference evidence="1 2" key="1">
    <citation type="submission" date="2019-02" db="EMBL/GenBank/DDBJ databases">
        <title>Emended description of the genus Rhodopseudomonas and description of Rhodopseudomonas albus sp. nov., a non-phototrophic, heavy-metal-tolerant bacterium isolated from garden soil.</title>
        <authorList>
            <person name="Bao Z."/>
            <person name="Cao W.W."/>
            <person name="Sato Y."/>
            <person name="Nishizawa T."/>
            <person name="Zhao J."/>
            <person name="Guo Y."/>
            <person name="Ohta H."/>
        </authorList>
    </citation>
    <scope>NUCLEOTIDE SEQUENCE [LARGE SCALE GENOMIC DNA]</scope>
    <source>
        <strain evidence="1 2">SK50-23</strain>
    </source>
</reference>